<keyword evidence="7" id="KW-1185">Reference proteome</keyword>
<dbReference type="Gene3D" id="2.40.420.20">
    <property type="match status" value="1"/>
</dbReference>
<organism evidence="6 7">
    <name type="scientific">Flaviaesturariibacter amylovorans</name>
    <dbReference type="NCBI Taxonomy" id="1084520"/>
    <lineage>
        <taxon>Bacteria</taxon>
        <taxon>Pseudomonadati</taxon>
        <taxon>Bacteroidota</taxon>
        <taxon>Chitinophagia</taxon>
        <taxon>Chitinophagales</taxon>
        <taxon>Chitinophagaceae</taxon>
        <taxon>Flaviaestuariibacter</taxon>
    </lineage>
</organism>
<feature type="chain" id="PRO_5046611501" description="Efflux RND transporter periplasmic adaptor subunit" evidence="5">
    <location>
        <begin position="25"/>
        <end position="414"/>
    </location>
</feature>
<name>A0ABP8HLM0_9BACT</name>
<gene>
    <name evidence="6" type="ORF">GCM10023184_39140</name>
</gene>
<dbReference type="PANTHER" id="PTHR30097">
    <property type="entry name" value="CATION EFFLUX SYSTEM PROTEIN CUSB"/>
    <property type="match status" value="1"/>
</dbReference>
<dbReference type="PROSITE" id="PS51257">
    <property type="entry name" value="PROKAR_LIPOPROTEIN"/>
    <property type="match status" value="1"/>
</dbReference>
<dbReference type="Gene3D" id="1.10.287.470">
    <property type="entry name" value="Helix hairpin bin"/>
    <property type="match status" value="1"/>
</dbReference>
<keyword evidence="3" id="KW-0175">Coiled coil</keyword>
<evidence type="ECO:0000313" key="6">
    <source>
        <dbReference type="EMBL" id="GAA4341023.1"/>
    </source>
</evidence>
<feature type="signal peptide" evidence="5">
    <location>
        <begin position="1"/>
        <end position="24"/>
    </location>
</feature>
<dbReference type="Gene3D" id="2.40.30.170">
    <property type="match status" value="1"/>
</dbReference>
<evidence type="ECO:0000256" key="2">
    <source>
        <dbReference type="ARBA" id="ARBA00022448"/>
    </source>
</evidence>
<feature type="region of interest" description="Disordered" evidence="4">
    <location>
        <begin position="332"/>
        <end position="362"/>
    </location>
</feature>
<evidence type="ECO:0000256" key="1">
    <source>
        <dbReference type="ARBA" id="ARBA00009477"/>
    </source>
</evidence>
<feature type="coiled-coil region" evidence="3">
    <location>
        <begin position="135"/>
        <end position="172"/>
    </location>
</feature>
<protein>
    <recommendedName>
        <fullName evidence="8">Efflux RND transporter periplasmic adaptor subunit</fullName>
    </recommendedName>
</protein>
<sequence length="414" mass="44890">MFTSFHKVFIVAAFLLTACGTKKAEEAPAEEEAHDPNVVELTSEQYKMSGVQVGQILSINLSNYIKANGTIDAPPQMHVSITSPYGGIIKSTTALEGKFIGKGQVVATLENPEFIQIQQDYLESSSQLTYLSQDLKRQEELVREHIAAAKSLQRARSEYNTMVARVEGLRSQLRLIGISPASVRSGKFTSRVSITAPIGGYVTHVLSNVGKFVSANEVIADMVNTNDLHAEIKVFEKDIVRVQKGQRIRFRATGDSIERNAEVYLIGKDIGADRTVDVHGHLTMPPRNLLPGMFISAVIETGAAATPAVPAEAVVQAGGKSYIFILEEGTAEKHEEGKKEEAGHAGEGKEGEGEGKEEGPHYTFRRVEIVAGVTENGYTAITLPESFKAGAKIVFKGAYDLLSKMNNSEEEGGH</sequence>
<keyword evidence="5" id="KW-0732">Signal</keyword>
<evidence type="ECO:0000256" key="5">
    <source>
        <dbReference type="SAM" id="SignalP"/>
    </source>
</evidence>
<proteinExistence type="inferred from homology"/>
<comment type="similarity">
    <text evidence="1">Belongs to the membrane fusion protein (MFP) (TC 8.A.1) family.</text>
</comment>
<reference evidence="7" key="1">
    <citation type="journal article" date="2019" name="Int. J. Syst. Evol. Microbiol.">
        <title>The Global Catalogue of Microorganisms (GCM) 10K type strain sequencing project: providing services to taxonomists for standard genome sequencing and annotation.</title>
        <authorList>
            <consortium name="The Broad Institute Genomics Platform"/>
            <consortium name="The Broad Institute Genome Sequencing Center for Infectious Disease"/>
            <person name="Wu L."/>
            <person name="Ma J."/>
        </authorList>
    </citation>
    <scope>NUCLEOTIDE SEQUENCE [LARGE SCALE GENOMIC DNA]</scope>
    <source>
        <strain evidence="7">JCM 17919</strain>
    </source>
</reference>
<dbReference type="RefSeq" id="WP_345257577.1">
    <property type="nucleotide sequence ID" value="NZ_BAABGY010000014.1"/>
</dbReference>
<dbReference type="InterPro" id="IPR006143">
    <property type="entry name" value="RND_pump_MFP"/>
</dbReference>
<dbReference type="NCBIfam" id="TIGR01730">
    <property type="entry name" value="RND_mfp"/>
    <property type="match status" value="1"/>
</dbReference>
<evidence type="ECO:0008006" key="8">
    <source>
        <dbReference type="Google" id="ProtNLM"/>
    </source>
</evidence>
<dbReference type="EMBL" id="BAABGY010000014">
    <property type="protein sequence ID" value="GAA4341023.1"/>
    <property type="molecule type" value="Genomic_DNA"/>
</dbReference>
<evidence type="ECO:0000256" key="4">
    <source>
        <dbReference type="SAM" id="MobiDB-lite"/>
    </source>
</evidence>
<accession>A0ABP8HLM0</accession>
<comment type="caution">
    <text evidence="6">The sequence shown here is derived from an EMBL/GenBank/DDBJ whole genome shotgun (WGS) entry which is preliminary data.</text>
</comment>
<dbReference type="Proteomes" id="UP001501725">
    <property type="component" value="Unassembled WGS sequence"/>
</dbReference>
<evidence type="ECO:0000313" key="7">
    <source>
        <dbReference type="Proteomes" id="UP001501725"/>
    </source>
</evidence>
<dbReference type="InterPro" id="IPR051909">
    <property type="entry name" value="MFP_Cation_Efflux"/>
</dbReference>
<dbReference type="PANTHER" id="PTHR30097:SF4">
    <property type="entry name" value="SLR6042 PROTEIN"/>
    <property type="match status" value="1"/>
</dbReference>
<evidence type="ECO:0000256" key="3">
    <source>
        <dbReference type="SAM" id="Coils"/>
    </source>
</evidence>
<keyword evidence="2" id="KW-0813">Transport</keyword>
<dbReference type="SUPFAM" id="SSF111369">
    <property type="entry name" value="HlyD-like secretion proteins"/>
    <property type="match status" value="1"/>
</dbReference>